<evidence type="ECO:0000256" key="1">
    <source>
        <dbReference type="ARBA" id="ARBA00009080"/>
    </source>
</evidence>
<dbReference type="EMBL" id="JADKYB010000037">
    <property type="protein sequence ID" value="MBM9510414.1"/>
    <property type="molecule type" value="Genomic_DNA"/>
</dbReference>
<keyword evidence="2" id="KW-0560">Oxidoreductase</keyword>
<dbReference type="InterPro" id="IPR006115">
    <property type="entry name" value="6PGDH_NADP-bd"/>
</dbReference>
<reference evidence="6 7" key="1">
    <citation type="submission" date="2021-01" db="EMBL/GenBank/DDBJ databases">
        <title>Streptomyces acididurans sp. nov., isolated from a peat swamp forest soil.</title>
        <authorList>
            <person name="Chantavorakit T."/>
            <person name="Duangmal K."/>
        </authorList>
    </citation>
    <scope>NUCLEOTIDE SEQUENCE [LARGE SCALE GENOMIC DNA]</scope>
    <source>
        <strain evidence="6 7">KK5PA1</strain>
    </source>
</reference>
<dbReference type="InterPro" id="IPR015815">
    <property type="entry name" value="HIBADH-related"/>
</dbReference>
<accession>A0ABS2U491</accession>
<dbReference type="SUPFAM" id="SSF51735">
    <property type="entry name" value="NAD(P)-binding Rossmann-fold domains"/>
    <property type="match status" value="1"/>
</dbReference>
<dbReference type="RefSeq" id="WP_205364383.1">
    <property type="nucleotide sequence ID" value="NZ_JADKYB010000037.1"/>
</dbReference>
<evidence type="ECO:0000256" key="2">
    <source>
        <dbReference type="ARBA" id="ARBA00023002"/>
    </source>
</evidence>
<proteinExistence type="inferred from homology"/>
<dbReference type="PANTHER" id="PTHR43060:SF15">
    <property type="entry name" value="3-HYDROXYISOBUTYRATE DEHYDROGENASE-LIKE 1, MITOCHONDRIAL-RELATED"/>
    <property type="match status" value="1"/>
</dbReference>
<dbReference type="Pfam" id="PF14833">
    <property type="entry name" value="NAD_binding_11"/>
    <property type="match status" value="1"/>
</dbReference>
<dbReference type="Pfam" id="PF03446">
    <property type="entry name" value="NAD_binding_2"/>
    <property type="match status" value="1"/>
</dbReference>
<dbReference type="InterPro" id="IPR008927">
    <property type="entry name" value="6-PGluconate_DH-like_C_sf"/>
</dbReference>
<organism evidence="6 7">
    <name type="scientific">Actinacidiphila acididurans</name>
    <dbReference type="NCBI Taxonomy" id="2784346"/>
    <lineage>
        <taxon>Bacteria</taxon>
        <taxon>Bacillati</taxon>
        <taxon>Actinomycetota</taxon>
        <taxon>Actinomycetes</taxon>
        <taxon>Kitasatosporales</taxon>
        <taxon>Streptomycetaceae</taxon>
        <taxon>Actinacidiphila</taxon>
    </lineage>
</organism>
<dbReference type="Proteomes" id="UP000749040">
    <property type="component" value="Unassembled WGS sequence"/>
</dbReference>
<dbReference type="Gene3D" id="1.10.1040.10">
    <property type="entry name" value="N-(1-d-carboxylethyl)-l-norvaline Dehydrogenase, domain 2"/>
    <property type="match status" value="1"/>
</dbReference>
<dbReference type="InterPro" id="IPR036291">
    <property type="entry name" value="NAD(P)-bd_dom_sf"/>
</dbReference>
<comment type="similarity">
    <text evidence="1">Belongs to the HIBADH-related family.</text>
</comment>
<dbReference type="Gene3D" id="3.40.50.720">
    <property type="entry name" value="NAD(P)-binding Rossmann-like Domain"/>
    <property type="match status" value="1"/>
</dbReference>
<feature type="domain" description="3-hydroxyisobutyrate dehydrogenase-like NAD-binding" evidence="5">
    <location>
        <begin position="165"/>
        <end position="277"/>
    </location>
</feature>
<evidence type="ECO:0000259" key="4">
    <source>
        <dbReference type="Pfam" id="PF03446"/>
    </source>
</evidence>
<dbReference type="InterPro" id="IPR029154">
    <property type="entry name" value="HIBADH-like_NADP-bd"/>
</dbReference>
<feature type="domain" description="6-phosphogluconate dehydrogenase NADP-binding" evidence="4">
    <location>
        <begin position="3"/>
        <end position="154"/>
    </location>
</feature>
<keyword evidence="3" id="KW-0520">NAD</keyword>
<protein>
    <submittedName>
        <fullName evidence="6">NAD(P)-dependent oxidoreductase</fullName>
    </submittedName>
</protein>
<comment type="caution">
    <text evidence="6">The sequence shown here is derived from an EMBL/GenBank/DDBJ whole genome shotgun (WGS) entry which is preliminary data.</text>
</comment>
<keyword evidence="7" id="KW-1185">Reference proteome</keyword>
<evidence type="ECO:0000256" key="3">
    <source>
        <dbReference type="ARBA" id="ARBA00023027"/>
    </source>
</evidence>
<evidence type="ECO:0000313" key="6">
    <source>
        <dbReference type="EMBL" id="MBM9510414.1"/>
    </source>
</evidence>
<sequence>MLSIGLIGLGRMGAPIAGRLVAAGHRVTVHDVLAGRAAEAGARGAGWSGTAAGVAAGADLLLTVLPGAAEVEAAMSDAVLDALPEGAAWIDLSSNSPAAAAPIRRRAVARGIEVLEAPMGGGPADAEAGQLRLYVGGDADVLARYRPVLDVLAPPERIAHVGGEGAGYTVKLLVNALWFGQAVATAEALLLGQRAGVDPGLFREVLAAGPAAGEFIRRDLPALFAGDYLASFGLDRIHDQLATVVEMARAHGTPYETAEAVRRIHQQALERFGPADGELLAVALLEERAGTRLRPAAD</sequence>
<dbReference type="InterPro" id="IPR013328">
    <property type="entry name" value="6PGD_dom2"/>
</dbReference>
<dbReference type="PANTHER" id="PTHR43060">
    <property type="entry name" value="3-HYDROXYISOBUTYRATE DEHYDROGENASE-LIKE 1, MITOCHONDRIAL-RELATED"/>
    <property type="match status" value="1"/>
</dbReference>
<dbReference type="SUPFAM" id="SSF48179">
    <property type="entry name" value="6-phosphogluconate dehydrogenase C-terminal domain-like"/>
    <property type="match status" value="1"/>
</dbReference>
<dbReference type="PIRSF" id="PIRSF000103">
    <property type="entry name" value="HIBADH"/>
    <property type="match status" value="1"/>
</dbReference>
<name>A0ABS2U491_9ACTN</name>
<evidence type="ECO:0000259" key="5">
    <source>
        <dbReference type="Pfam" id="PF14833"/>
    </source>
</evidence>
<evidence type="ECO:0000313" key="7">
    <source>
        <dbReference type="Proteomes" id="UP000749040"/>
    </source>
</evidence>
<gene>
    <name evidence="6" type="ORF">ITX44_38815</name>
</gene>